<dbReference type="Proteomes" id="UP000199118">
    <property type="component" value="Unassembled WGS sequence"/>
</dbReference>
<dbReference type="RefSeq" id="WP_092679332.1">
    <property type="nucleotide sequence ID" value="NZ_FNMZ01000001.1"/>
</dbReference>
<evidence type="ECO:0000313" key="1">
    <source>
        <dbReference type="EMBL" id="SDW15331.1"/>
    </source>
</evidence>
<evidence type="ECO:0000313" key="2">
    <source>
        <dbReference type="Proteomes" id="UP000199118"/>
    </source>
</evidence>
<dbReference type="AlphaFoldDB" id="A0A1H2R7I7"/>
<accession>A0A1H2R7I7</accession>
<dbReference type="OrthoDB" id="7860263at2"/>
<dbReference type="EMBL" id="FNMZ01000001">
    <property type="protein sequence ID" value="SDW15331.1"/>
    <property type="molecule type" value="Genomic_DNA"/>
</dbReference>
<sequence length="586" mass="63678">MTTPIAAATIAQQAFRYIGASTPSSFADDSEETRAATEQFPAAIRECLELRDWRFASSLLRLVKTTPTAPEWTADADLPHAYRLPDGVLVARAIQPRGARWRRDGDYLRCDQDEGVTLRATMLRTDEKNLPAAFRDLVALTLALQLAPRFARDASRIAMIGEQRETALASAIAADQGQATPGPWLGADLASSQIVQQAFRYVIGSEAGRFGDDAEEARAASQLYPHALDQCLAEEDWPFASATSELAEDADPAATVTGWRDDPSLPHAYALPDDALTPRAVRPRGTRWRREGPFIRADRASAIDLRFTRRFTAADEDELPAAIRDYVALTLAMLLAPRFAASAEVAQLLAEKLAEARAYAIKTEAPQRSAGPFLSETLEGSEIAQQAWAHIEAGEDARPDDDGEKARATDRLYRRAVRACLGAADWSFASKLRSLTEIADPAAADPDWTDDEDLPHAYAIPAGALTIREVRPDGVAWRRAGPHILADEPDALVVRFTMAPVGAGVVTDDAATAAAETDWPAEFIAWAALALARDLAPRFAGEKLAQQLMARADIAKRAALRVDRDQASAQDWADHGAGDWVAQVLR</sequence>
<name>A0A1H2R7I7_9RHOB</name>
<keyword evidence="2" id="KW-1185">Reference proteome</keyword>
<protein>
    <submittedName>
        <fullName evidence="1">Uncharacterized protein</fullName>
    </submittedName>
</protein>
<gene>
    <name evidence="1" type="ORF">SAMN05444336_101260</name>
</gene>
<reference evidence="1 2" key="1">
    <citation type="submission" date="2016-10" db="EMBL/GenBank/DDBJ databases">
        <authorList>
            <person name="de Groot N.N."/>
        </authorList>
    </citation>
    <scope>NUCLEOTIDE SEQUENCE [LARGE SCALE GENOMIC DNA]</scope>
    <source>
        <strain evidence="1 2">DSM 17890</strain>
    </source>
</reference>
<proteinExistence type="predicted"/>
<organism evidence="1 2">
    <name type="scientific">Albimonas donghaensis</name>
    <dbReference type="NCBI Taxonomy" id="356660"/>
    <lineage>
        <taxon>Bacteria</taxon>
        <taxon>Pseudomonadati</taxon>
        <taxon>Pseudomonadota</taxon>
        <taxon>Alphaproteobacteria</taxon>
        <taxon>Rhodobacterales</taxon>
        <taxon>Paracoccaceae</taxon>
        <taxon>Albimonas</taxon>
    </lineage>
</organism>
<dbReference type="STRING" id="356660.SAMN05444336_101260"/>